<dbReference type="STRING" id="68570.DC74_7629"/>
<proteinExistence type="predicted"/>
<evidence type="ECO:0000313" key="2">
    <source>
        <dbReference type="Proteomes" id="UP000288351"/>
    </source>
</evidence>
<evidence type="ECO:0000313" key="1">
    <source>
        <dbReference type="EMBL" id="GCB87938.1"/>
    </source>
</evidence>
<name>A0A059WJN8_STRNR</name>
<accession>A0A059WJN8</accession>
<dbReference type="RefSeq" id="WP_016574602.1">
    <property type="nucleotide sequence ID" value="NZ_BHXC01000002.1"/>
</dbReference>
<protein>
    <submittedName>
        <fullName evidence="1">Uncharacterized protein</fullName>
    </submittedName>
</protein>
<comment type="caution">
    <text evidence="1">The sequence shown here is derived from an EMBL/GenBank/DDBJ whole genome shotgun (WGS) entry which is preliminary data.</text>
</comment>
<organism evidence="1 2">
    <name type="scientific">Streptomyces noursei</name>
    <name type="common">Streptomyces albulus</name>
    <dbReference type="NCBI Taxonomy" id="1971"/>
    <lineage>
        <taxon>Bacteria</taxon>
        <taxon>Bacillati</taxon>
        <taxon>Actinomycetota</taxon>
        <taxon>Actinomycetes</taxon>
        <taxon>Kitasatosporales</taxon>
        <taxon>Streptomycetaceae</taxon>
        <taxon>Streptomyces</taxon>
    </lineage>
</organism>
<gene>
    <name evidence="1" type="ORF">SALB_00607</name>
</gene>
<reference evidence="1 2" key="1">
    <citation type="journal article" date="2019" name="Microbiol. Resour. Announc.">
        <title>Draft Genome Sequence of the Most Traditional epsilon-Poly-l-Lysine Producer, Streptomyces albulus NBRC14147.</title>
        <authorList>
            <person name="Yamanaka K."/>
            <person name="Hamano Y."/>
        </authorList>
    </citation>
    <scope>NUCLEOTIDE SEQUENCE [LARGE SCALE GENOMIC DNA]</scope>
    <source>
        <strain evidence="1 2">NBRC 14147</strain>
    </source>
</reference>
<dbReference type="AlphaFoldDB" id="A0A059WJN8"/>
<dbReference type="EMBL" id="BHXC01000002">
    <property type="protein sequence ID" value="GCB87938.1"/>
    <property type="molecule type" value="Genomic_DNA"/>
</dbReference>
<sequence>MRSSIRRSAGLSGALLLAVTGGTLAAGPARAAGAPEPRVISCSGTIAETFSPGLTVRKRPTRVTAHSKLTCAGGAVASVVFSSSYVVEASCLSNQLISVGSPQFRWDTGGGSTATFTYVVGRPAGQTVSAGVGEVMTGRFAGYAATRVLASPAPDAYKCLGSGIPSAKGVDHVTLVAQP</sequence>
<dbReference type="Proteomes" id="UP000288351">
    <property type="component" value="Unassembled WGS sequence"/>
</dbReference>